<proteinExistence type="predicted"/>
<dbReference type="PANTHER" id="PTHR10434">
    <property type="entry name" value="1-ACYL-SN-GLYCEROL-3-PHOSPHATE ACYLTRANSFERASE"/>
    <property type="match status" value="1"/>
</dbReference>
<dbReference type="Pfam" id="PF01553">
    <property type="entry name" value="Acyltransferase"/>
    <property type="match status" value="1"/>
</dbReference>
<reference evidence="4 5" key="1">
    <citation type="submission" date="2016-05" db="EMBL/GenBank/DDBJ databases">
        <authorList>
            <person name="Lavstsen T."/>
            <person name="Jespersen J.S."/>
        </authorList>
    </citation>
    <scope>NUCLEOTIDE SEQUENCE [LARGE SCALE GENOMIC DNA]</scope>
    <source>
        <strain evidence="4 5">B7-9</strain>
    </source>
</reference>
<evidence type="ECO:0000313" key="4">
    <source>
        <dbReference type="EMBL" id="PDV96499.1"/>
    </source>
</evidence>
<keyword evidence="5" id="KW-1185">Reference proteome</keyword>
<accession>A0A2H3KFQ2</accession>
<dbReference type="PANTHER" id="PTHR10434:SF66">
    <property type="entry name" value="PHOSPHOLIPID_GLYCEROL ACYLTRANSFERASE DOMAIN-CONTAINING PROTEIN"/>
    <property type="match status" value="1"/>
</dbReference>
<keyword evidence="1 4" id="KW-0808">Transferase</keyword>
<sequence length="228" mass="25374">MFVQFAYGLLYLWLGFMRLIGWFRWSVEGIERLPPREASGMIIAMNHVHWIDIPIIGAMLPFRYRLSWMGKAELFENPAAGLLLRAMDVVPIKRGQRDLAALDAVVAALRAGKVLLIFPEGTRGRTGILRAGRGGTVRIAMQSQVPIVPVALTGTELGFWGTIKRRPVHVTIGEPYRIEVPVGTKIPADQMARLTDDLMGRIALLLPEERRGIYAPKLAEGAPLAERE</sequence>
<dbReference type="GO" id="GO:0003841">
    <property type="term" value="F:1-acylglycerol-3-phosphate O-acyltransferase activity"/>
    <property type="evidence" value="ECO:0007669"/>
    <property type="project" value="TreeGrafter"/>
</dbReference>
<evidence type="ECO:0000313" key="5">
    <source>
        <dbReference type="Proteomes" id="UP000220922"/>
    </source>
</evidence>
<evidence type="ECO:0000256" key="2">
    <source>
        <dbReference type="ARBA" id="ARBA00023315"/>
    </source>
</evidence>
<protein>
    <submittedName>
        <fullName evidence="4">Glycerol acyltransferase</fullName>
    </submittedName>
</protein>
<dbReference type="AlphaFoldDB" id="A0A2H3KFQ2"/>
<dbReference type="CDD" id="cd07989">
    <property type="entry name" value="LPLAT_AGPAT-like"/>
    <property type="match status" value="1"/>
</dbReference>
<feature type="domain" description="Phospholipid/glycerol acyltransferase" evidence="3">
    <location>
        <begin position="41"/>
        <end position="155"/>
    </location>
</feature>
<keyword evidence="2 4" id="KW-0012">Acyltransferase</keyword>
<dbReference type="Proteomes" id="UP000220922">
    <property type="component" value="Unassembled WGS sequence"/>
</dbReference>
<gene>
    <name evidence="4" type="ORF">A9Q02_20765</name>
</gene>
<evidence type="ECO:0000259" key="3">
    <source>
        <dbReference type="SMART" id="SM00563"/>
    </source>
</evidence>
<dbReference type="GO" id="GO:0006654">
    <property type="term" value="P:phosphatidic acid biosynthetic process"/>
    <property type="evidence" value="ECO:0007669"/>
    <property type="project" value="TreeGrafter"/>
</dbReference>
<evidence type="ECO:0000256" key="1">
    <source>
        <dbReference type="ARBA" id="ARBA00022679"/>
    </source>
</evidence>
<dbReference type="RefSeq" id="WP_097655399.1">
    <property type="nucleotide sequence ID" value="NZ_LYXE01000193.1"/>
</dbReference>
<comment type="caution">
    <text evidence="4">The sequence shown here is derived from an EMBL/GenBank/DDBJ whole genome shotgun (WGS) entry which is preliminary data.</text>
</comment>
<dbReference type="InterPro" id="IPR002123">
    <property type="entry name" value="Plipid/glycerol_acylTrfase"/>
</dbReference>
<name>A0A2H3KFQ2_9CHLR</name>
<dbReference type="SMART" id="SM00563">
    <property type="entry name" value="PlsC"/>
    <property type="match status" value="1"/>
</dbReference>
<dbReference type="OrthoDB" id="9803035at2"/>
<dbReference type="SUPFAM" id="SSF69593">
    <property type="entry name" value="Glycerol-3-phosphate (1)-acyltransferase"/>
    <property type="match status" value="1"/>
</dbReference>
<organism evidence="4 5">
    <name type="scientific">Candidatus Chloroploca asiatica</name>
    <dbReference type="NCBI Taxonomy" id="1506545"/>
    <lineage>
        <taxon>Bacteria</taxon>
        <taxon>Bacillati</taxon>
        <taxon>Chloroflexota</taxon>
        <taxon>Chloroflexia</taxon>
        <taxon>Chloroflexales</taxon>
        <taxon>Chloroflexineae</taxon>
        <taxon>Oscillochloridaceae</taxon>
        <taxon>Candidatus Chloroploca</taxon>
    </lineage>
</organism>
<dbReference type="EMBL" id="LYXE01000193">
    <property type="protein sequence ID" value="PDV96499.1"/>
    <property type="molecule type" value="Genomic_DNA"/>
</dbReference>